<name>A0A9P5ZH14_9AGAR</name>
<dbReference type="EMBL" id="MU155130">
    <property type="protein sequence ID" value="KAF9486495.1"/>
    <property type="molecule type" value="Genomic_DNA"/>
</dbReference>
<dbReference type="SUPFAM" id="SSF52540">
    <property type="entry name" value="P-loop containing nucleoside triphosphate hydrolases"/>
    <property type="match status" value="1"/>
</dbReference>
<keyword evidence="4" id="KW-0238">DNA-binding</keyword>
<dbReference type="Gene3D" id="3.40.50.300">
    <property type="entry name" value="P-loop containing nucleotide triphosphate hydrolases"/>
    <property type="match status" value="2"/>
</dbReference>
<feature type="compositionally biased region" description="Basic residues" evidence="8">
    <location>
        <begin position="686"/>
        <end position="698"/>
    </location>
</feature>
<reference evidence="10" key="1">
    <citation type="submission" date="2020-11" db="EMBL/GenBank/DDBJ databases">
        <authorList>
            <consortium name="DOE Joint Genome Institute"/>
            <person name="Ahrendt S."/>
            <person name="Riley R."/>
            <person name="Andreopoulos W."/>
            <person name="Labutti K."/>
            <person name="Pangilinan J."/>
            <person name="Ruiz-Duenas F.J."/>
            <person name="Barrasa J.M."/>
            <person name="Sanchez-Garcia M."/>
            <person name="Camarero S."/>
            <person name="Miyauchi S."/>
            <person name="Serrano A."/>
            <person name="Linde D."/>
            <person name="Babiker R."/>
            <person name="Drula E."/>
            <person name="Ayuso-Fernandez I."/>
            <person name="Pacheco R."/>
            <person name="Padilla G."/>
            <person name="Ferreira P."/>
            <person name="Barriuso J."/>
            <person name="Kellner H."/>
            <person name="Castanera R."/>
            <person name="Alfaro M."/>
            <person name="Ramirez L."/>
            <person name="Pisabarro A.G."/>
            <person name="Kuo A."/>
            <person name="Tritt A."/>
            <person name="Lipzen A."/>
            <person name="He G."/>
            <person name="Yan M."/>
            <person name="Ng V."/>
            <person name="Cullen D."/>
            <person name="Martin F."/>
            <person name="Rosso M.-N."/>
            <person name="Henrissat B."/>
            <person name="Hibbett D."/>
            <person name="Martinez A.T."/>
            <person name="Grigoriev I.V."/>
        </authorList>
    </citation>
    <scope>NUCLEOTIDE SEQUENCE</scope>
    <source>
        <strain evidence="10">CIRM-BRFM 674</strain>
    </source>
</reference>
<proteinExistence type="inferred from homology"/>
<dbReference type="GO" id="GO:0043138">
    <property type="term" value="F:3'-5' DNA helicase activity"/>
    <property type="evidence" value="ECO:0007669"/>
    <property type="project" value="UniProtKB-EC"/>
</dbReference>
<comment type="caution">
    <text evidence="10">The sequence shown here is derived from an EMBL/GenBank/DDBJ whole genome shotgun (WGS) entry which is preliminary data.</text>
</comment>
<keyword evidence="5" id="KW-0413">Isomerase</keyword>
<dbReference type="GO" id="GO:0000724">
    <property type="term" value="P:double-strand break repair via homologous recombination"/>
    <property type="evidence" value="ECO:0007669"/>
    <property type="project" value="TreeGrafter"/>
</dbReference>
<dbReference type="GO" id="GO:0003677">
    <property type="term" value="F:DNA binding"/>
    <property type="evidence" value="ECO:0007669"/>
    <property type="project" value="UniProtKB-KW"/>
</dbReference>
<evidence type="ECO:0000256" key="8">
    <source>
        <dbReference type="SAM" id="MobiDB-lite"/>
    </source>
</evidence>
<dbReference type="PROSITE" id="PS51194">
    <property type="entry name" value="HELICASE_CTER"/>
    <property type="match status" value="1"/>
</dbReference>
<evidence type="ECO:0000256" key="7">
    <source>
        <dbReference type="ARBA" id="ARBA00034808"/>
    </source>
</evidence>
<comment type="catalytic activity">
    <reaction evidence="6">
        <text>Couples ATP hydrolysis with the unwinding of duplex DNA by translocating in the 3'-5' direction.</text>
        <dbReference type="EC" id="5.6.2.4"/>
    </reaction>
</comment>
<evidence type="ECO:0000259" key="9">
    <source>
        <dbReference type="PROSITE" id="PS51194"/>
    </source>
</evidence>
<evidence type="ECO:0000256" key="2">
    <source>
        <dbReference type="ARBA" id="ARBA00022741"/>
    </source>
</evidence>
<keyword evidence="10" id="KW-0378">Hydrolase</keyword>
<dbReference type="Pfam" id="PF00271">
    <property type="entry name" value="Helicase_C"/>
    <property type="match status" value="1"/>
</dbReference>
<feature type="region of interest" description="Disordered" evidence="8">
    <location>
        <begin position="677"/>
        <end position="698"/>
    </location>
</feature>
<evidence type="ECO:0000256" key="3">
    <source>
        <dbReference type="ARBA" id="ARBA00022840"/>
    </source>
</evidence>
<dbReference type="GO" id="GO:0009378">
    <property type="term" value="F:four-way junction helicase activity"/>
    <property type="evidence" value="ECO:0007669"/>
    <property type="project" value="TreeGrafter"/>
</dbReference>
<dbReference type="GO" id="GO:0005694">
    <property type="term" value="C:chromosome"/>
    <property type="evidence" value="ECO:0007669"/>
    <property type="project" value="TreeGrafter"/>
</dbReference>
<evidence type="ECO:0000313" key="11">
    <source>
        <dbReference type="Proteomes" id="UP000807469"/>
    </source>
</evidence>
<evidence type="ECO:0000313" key="10">
    <source>
        <dbReference type="EMBL" id="KAF9486495.1"/>
    </source>
</evidence>
<dbReference type="InterPro" id="IPR027417">
    <property type="entry name" value="P-loop_NTPase"/>
</dbReference>
<dbReference type="InterPro" id="IPR001650">
    <property type="entry name" value="Helicase_C-like"/>
</dbReference>
<dbReference type="Proteomes" id="UP000807469">
    <property type="component" value="Unassembled WGS sequence"/>
</dbReference>
<sequence>MAEEILSYDVPTLTERLQFFRTCSDEAISELSLAIKGLHERLPQEYLAGLQSDDLILCLRVSLISWSTTGGEIVPRVIQLKDVLGDRRGRSTLVSAGTGSGKSIPMALNILLDDPRQNLISITVSPLKRLQASQVDYFMERFGIRTFAINEDTPRDEAWWTKNIYSTSKPTESPVQLLIVTIEQLSKTPEGHYPRMACFVRDPKFQKRIARMNIDEAHSFGTQGLPLYGQPAFRPAWGQLTVLKVVIPPSANWHLYSATYPLHIFDCIVDKLLRCSFDYIYQTSNRPNIMYATHQVPGKLDDVRNYECFLRAPYNPASQPHVLIFVDDKALVARIASHLDGCLPSEYRGKGVVKHYHSSMSKLYLERTHADFISPTGTCKILVATSGQSVGIDFPNVQIVCQVGLPATIVDAIQRGGRAIRTGNETALFVVFHEEWALNIKEDEYPEGIDPDRPRADLRSNSRAQERAPLSGIRLAQCTICLRQFYADYLNDQTAAAMEYTGPFCCDRHNDGFDLQAFLPGILFRGNTSVVNDEVPPPATTSGEMTMTRTIKKKNRSKPERLLLEPHLIEWLDIQVANDPAKRPAYEILSTEQTKTLLSIASKDITSASAIVEALDETDEWMAQWGDGLFRLIFEFDMQIQSSKAAQKRNKPRAKRAGSPVEMEFAVVHTAESYKVQQDANEAAKSNKRSIKKQKTTL</sequence>
<dbReference type="GO" id="GO:0016787">
    <property type="term" value="F:hydrolase activity"/>
    <property type="evidence" value="ECO:0007669"/>
    <property type="project" value="UniProtKB-KW"/>
</dbReference>
<dbReference type="AlphaFoldDB" id="A0A9P5ZH14"/>
<keyword evidence="2" id="KW-0547">Nucleotide-binding</keyword>
<feature type="domain" description="Helicase C-terminal" evidence="9">
    <location>
        <begin position="302"/>
        <end position="470"/>
    </location>
</feature>
<dbReference type="PANTHER" id="PTHR13710">
    <property type="entry name" value="DNA HELICASE RECQ FAMILY MEMBER"/>
    <property type="match status" value="1"/>
</dbReference>
<dbReference type="EC" id="5.6.2.4" evidence="7"/>
<evidence type="ECO:0000256" key="5">
    <source>
        <dbReference type="ARBA" id="ARBA00023235"/>
    </source>
</evidence>
<accession>A0A9P5ZH14</accession>
<dbReference type="GO" id="GO:0005737">
    <property type="term" value="C:cytoplasm"/>
    <property type="evidence" value="ECO:0007669"/>
    <property type="project" value="TreeGrafter"/>
</dbReference>
<dbReference type="GO" id="GO:0005524">
    <property type="term" value="F:ATP binding"/>
    <property type="evidence" value="ECO:0007669"/>
    <property type="project" value="UniProtKB-KW"/>
</dbReference>
<comment type="similarity">
    <text evidence="1">Belongs to the helicase family. RecQ subfamily.</text>
</comment>
<dbReference type="OrthoDB" id="5952536at2759"/>
<evidence type="ECO:0000256" key="1">
    <source>
        <dbReference type="ARBA" id="ARBA00005446"/>
    </source>
</evidence>
<gene>
    <name evidence="10" type="ORF">BDN70DRAFT_988047</name>
</gene>
<evidence type="ECO:0000256" key="6">
    <source>
        <dbReference type="ARBA" id="ARBA00034617"/>
    </source>
</evidence>
<dbReference type="PANTHER" id="PTHR13710:SF105">
    <property type="entry name" value="ATP-DEPENDENT DNA HELICASE Q1"/>
    <property type="match status" value="1"/>
</dbReference>
<protein>
    <recommendedName>
        <fullName evidence="7">DNA 3'-5' helicase</fullName>
        <ecNumber evidence="7">5.6.2.4</ecNumber>
    </recommendedName>
</protein>
<keyword evidence="3" id="KW-0067">ATP-binding</keyword>
<organism evidence="10 11">
    <name type="scientific">Pholiota conissans</name>
    <dbReference type="NCBI Taxonomy" id="109636"/>
    <lineage>
        <taxon>Eukaryota</taxon>
        <taxon>Fungi</taxon>
        <taxon>Dikarya</taxon>
        <taxon>Basidiomycota</taxon>
        <taxon>Agaricomycotina</taxon>
        <taxon>Agaricomycetes</taxon>
        <taxon>Agaricomycetidae</taxon>
        <taxon>Agaricales</taxon>
        <taxon>Agaricineae</taxon>
        <taxon>Strophariaceae</taxon>
        <taxon>Pholiota</taxon>
    </lineage>
</organism>
<dbReference type="SMART" id="SM00490">
    <property type="entry name" value="HELICc"/>
    <property type="match status" value="1"/>
</dbReference>
<dbReference type="Pfam" id="PF00270">
    <property type="entry name" value="DEAD"/>
    <property type="match status" value="1"/>
</dbReference>
<evidence type="ECO:0000256" key="4">
    <source>
        <dbReference type="ARBA" id="ARBA00023125"/>
    </source>
</evidence>
<keyword evidence="11" id="KW-1185">Reference proteome</keyword>
<dbReference type="InterPro" id="IPR011545">
    <property type="entry name" value="DEAD/DEAH_box_helicase_dom"/>
</dbReference>